<dbReference type="InterPro" id="IPR035906">
    <property type="entry name" value="MetI-like_sf"/>
</dbReference>
<dbReference type="GO" id="GO:0005886">
    <property type="term" value="C:plasma membrane"/>
    <property type="evidence" value="ECO:0007669"/>
    <property type="project" value="UniProtKB-SubCell"/>
</dbReference>
<feature type="domain" description="ABC transmembrane type-1" evidence="9">
    <location>
        <begin position="366"/>
        <end position="556"/>
    </location>
</feature>
<feature type="transmembrane region" description="Helical" evidence="8">
    <location>
        <begin position="372"/>
        <end position="392"/>
    </location>
</feature>
<keyword evidence="3" id="KW-1003">Cell membrane</keyword>
<dbReference type="AlphaFoldDB" id="A0A537K6Y5"/>
<dbReference type="GO" id="GO:0055085">
    <property type="term" value="P:transmembrane transport"/>
    <property type="evidence" value="ECO:0007669"/>
    <property type="project" value="InterPro"/>
</dbReference>
<keyword evidence="7 8" id="KW-0472">Membrane</keyword>
<dbReference type="InterPro" id="IPR000515">
    <property type="entry name" value="MetI-like"/>
</dbReference>
<dbReference type="Pfam" id="PF00528">
    <property type="entry name" value="BPD_transp_1"/>
    <property type="match status" value="2"/>
</dbReference>
<comment type="caution">
    <text evidence="10">The sequence shown here is derived from an EMBL/GenBank/DDBJ whole genome shotgun (WGS) entry which is preliminary data.</text>
</comment>
<evidence type="ECO:0000256" key="5">
    <source>
        <dbReference type="ARBA" id="ARBA00022692"/>
    </source>
</evidence>
<evidence type="ECO:0000256" key="1">
    <source>
        <dbReference type="ARBA" id="ARBA00004429"/>
    </source>
</evidence>
<dbReference type="PANTHER" id="PTHR43357">
    <property type="entry name" value="INNER MEMBRANE ABC TRANSPORTER PERMEASE PROTEIN YDCV"/>
    <property type="match status" value="1"/>
</dbReference>
<dbReference type="PANTHER" id="PTHR43357:SF3">
    <property type="entry name" value="FE(3+)-TRANSPORT SYSTEM PERMEASE PROTEIN FBPB 2"/>
    <property type="match status" value="1"/>
</dbReference>
<dbReference type="EMBL" id="VBAK01000098">
    <property type="protein sequence ID" value="TMI91302.1"/>
    <property type="molecule type" value="Genomic_DNA"/>
</dbReference>
<keyword evidence="4" id="KW-0997">Cell inner membrane</keyword>
<comment type="similarity">
    <text evidence="8">Belongs to the binding-protein-dependent transport system permease family.</text>
</comment>
<feature type="domain" description="ABC transmembrane type-1" evidence="9">
    <location>
        <begin position="71"/>
        <end position="279"/>
    </location>
</feature>
<feature type="transmembrane region" description="Helical" evidence="8">
    <location>
        <begin position="151"/>
        <end position="169"/>
    </location>
</feature>
<keyword evidence="2 8" id="KW-0813">Transport</keyword>
<feature type="transmembrane region" description="Helical" evidence="8">
    <location>
        <begin position="75"/>
        <end position="97"/>
    </location>
</feature>
<feature type="transmembrane region" description="Helical" evidence="8">
    <location>
        <begin position="404"/>
        <end position="425"/>
    </location>
</feature>
<dbReference type="Gene3D" id="1.10.3720.10">
    <property type="entry name" value="MetI-like"/>
    <property type="match status" value="2"/>
</dbReference>
<evidence type="ECO:0000256" key="6">
    <source>
        <dbReference type="ARBA" id="ARBA00022989"/>
    </source>
</evidence>
<dbReference type="SUPFAM" id="SSF161098">
    <property type="entry name" value="MetI-like"/>
    <property type="match status" value="2"/>
</dbReference>
<proteinExistence type="inferred from homology"/>
<evidence type="ECO:0000259" key="9">
    <source>
        <dbReference type="PROSITE" id="PS50928"/>
    </source>
</evidence>
<feature type="transmembrane region" description="Helical" evidence="8">
    <location>
        <begin position="109"/>
        <end position="131"/>
    </location>
</feature>
<feature type="transmembrane region" description="Helical" evidence="8">
    <location>
        <begin position="539"/>
        <end position="560"/>
    </location>
</feature>
<keyword evidence="6 8" id="KW-1133">Transmembrane helix</keyword>
<evidence type="ECO:0000256" key="2">
    <source>
        <dbReference type="ARBA" id="ARBA00022448"/>
    </source>
</evidence>
<dbReference type="PROSITE" id="PS50928">
    <property type="entry name" value="ABC_TM1"/>
    <property type="match status" value="2"/>
</dbReference>
<protein>
    <submittedName>
        <fullName evidence="10">Iron ABC transporter permease</fullName>
    </submittedName>
</protein>
<feature type="transmembrane region" description="Helical" evidence="8">
    <location>
        <begin position="213"/>
        <end position="239"/>
    </location>
</feature>
<accession>A0A537K6Y5</accession>
<evidence type="ECO:0000256" key="4">
    <source>
        <dbReference type="ARBA" id="ARBA00022519"/>
    </source>
</evidence>
<dbReference type="Proteomes" id="UP000318509">
    <property type="component" value="Unassembled WGS sequence"/>
</dbReference>
<evidence type="ECO:0000313" key="11">
    <source>
        <dbReference type="Proteomes" id="UP000318509"/>
    </source>
</evidence>
<gene>
    <name evidence="10" type="ORF">E6H00_04335</name>
</gene>
<reference evidence="10 11" key="1">
    <citation type="journal article" date="2019" name="Nat. Microbiol.">
        <title>Mediterranean grassland soil C-N compound turnover is dependent on rainfall and depth, and is mediated by genomically divergent microorganisms.</title>
        <authorList>
            <person name="Diamond S."/>
            <person name="Andeer P.F."/>
            <person name="Li Z."/>
            <person name="Crits-Christoph A."/>
            <person name="Burstein D."/>
            <person name="Anantharaman K."/>
            <person name="Lane K.R."/>
            <person name="Thomas B.C."/>
            <person name="Pan C."/>
            <person name="Northen T.R."/>
            <person name="Banfield J.F."/>
        </authorList>
    </citation>
    <scope>NUCLEOTIDE SEQUENCE [LARGE SCALE GENOMIC DNA]</scope>
    <source>
        <strain evidence="10">NP_3</strain>
    </source>
</reference>
<evidence type="ECO:0000256" key="7">
    <source>
        <dbReference type="ARBA" id="ARBA00023136"/>
    </source>
</evidence>
<feature type="transmembrane region" description="Helical" evidence="8">
    <location>
        <begin position="308"/>
        <end position="328"/>
    </location>
</feature>
<keyword evidence="5 8" id="KW-0812">Transmembrane</keyword>
<evidence type="ECO:0000256" key="3">
    <source>
        <dbReference type="ARBA" id="ARBA00022475"/>
    </source>
</evidence>
<name>A0A537K6Y5_9BACT</name>
<dbReference type="CDD" id="cd06261">
    <property type="entry name" value="TM_PBP2"/>
    <property type="match status" value="2"/>
</dbReference>
<evidence type="ECO:0000313" key="10">
    <source>
        <dbReference type="EMBL" id="TMI91302.1"/>
    </source>
</evidence>
<feature type="transmembrane region" description="Helical" evidence="8">
    <location>
        <begin position="431"/>
        <end position="452"/>
    </location>
</feature>
<organism evidence="10 11">
    <name type="scientific">Candidatus Segetimicrobium genomatis</name>
    <dbReference type="NCBI Taxonomy" id="2569760"/>
    <lineage>
        <taxon>Bacteria</taxon>
        <taxon>Bacillati</taxon>
        <taxon>Candidatus Sysuimicrobiota</taxon>
        <taxon>Candidatus Sysuimicrobiia</taxon>
        <taxon>Candidatus Sysuimicrobiales</taxon>
        <taxon>Candidatus Segetimicrobiaceae</taxon>
        <taxon>Candidatus Segetimicrobium</taxon>
    </lineage>
</organism>
<feature type="transmembrane region" description="Helical" evidence="8">
    <location>
        <begin position="21"/>
        <end position="42"/>
    </location>
</feature>
<sequence>MSAAAPTLIARRGPADLSLGVWTVAAAVLLFMVVVPLAWILVASVHSDQDNRLTPANYIEAFTTSIYLQPVRNSLILAALVAVIAVVFGTVLAWAVSRTDMPGRTLIRMLTFASFVTPSFLGATAWIFLAAPHSGWLNRAWVALTGAPRGFLNIYSLAGAVCVIALYSYPYAFAFVSSALELVPSEMERSAQLLGANWLRTTWRITLPLVRPAIIAGALMSFLEAIAEFGTPAFLLIPARQQVITTQLYLFFQYPSRPNLAAAYALPLLAVTASLFLLQQRLLRRGRFTTVSGKGGVRVPFRLGPWRWPVFAICMAPPIFSLILPYTALLATSLSHAWGRGPVPGNLTFAWYHWALVENQGARRAIAHSVSYAAAAATIATVLAVFSAYAVGRRLLPGARILGYLAMAPFVVPGIVLAIGFFAAYARPPLVLYGTAWMLIVAFATRFLPIAYAGSESALRSLDLELENAARTLGSGRLRTFGRITIPLLRRSILANWLMVFIPSLRELSSAVFLFTPATAVITNVIFDLSDEGNFEPLSALGIIMMGLTFGLVAVAYRLFGGAVFGQRQRA</sequence>
<feature type="transmembrane region" description="Helical" evidence="8">
    <location>
        <begin position="259"/>
        <end position="278"/>
    </location>
</feature>
<comment type="subcellular location">
    <subcellularLocation>
        <location evidence="1">Cell inner membrane</location>
        <topology evidence="1">Multi-pass membrane protein</topology>
    </subcellularLocation>
    <subcellularLocation>
        <location evidence="8">Cell membrane</location>
        <topology evidence="8">Multi-pass membrane protein</topology>
    </subcellularLocation>
</comment>
<evidence type="ECO:0000256" key="8">
    <source>
        <dbReference type="RuleBase" id="RU363032"/>
    </source>
</evidence>